<name>A0A4R2L8S7_9FIRM</name>
<keyword evidence="2" id="KW-1185">Reference proteome</keyword>
<protein>
    <submittedName>
        <fullName evidence="1">Uncharacterized protein</fullName>
    </submittedName>
</protein>
<dbReference type="OrthoDB" id="1954586at2"/>
<dbReference type="AlphaFoldDB" id="A0A4R2L8S7"/>
<gene>
    <name evidence="1" type="ORF">EV214_103170</name>
</gene>
<sequence length="146" mass="16891">MNCIDNYKDLCADIDVHKCIIEDIENELIQLQKLLLRGPKEITGIDYSREPGSGQVIHISMDRILDRMNRIGVRLEVEKKILESKFETRKKIDEVLKGLTGLDAKVAYMRDIQERSLQEISDELGYSYNWISKISSRIGKNKAKHI</sequence>
<organism evidence="1 2">
    <name type="scientific">Marinisporobacter balticus</name>
    <dbReference type="NCBI Taxonomy" id="2018667"/>
    <lineage>
        <taxon>Bacteria</taxon>
        <taxon>Bacillati</taxon>
        <taxon>Bacillota</taxon>
        <taxon>Clostridia</taxon>
        <taxon>Peptostreptococcales</taxon>
        <taxon>Thermotaleaceae</taxon>
        <taxon>Marinisporobacter</taxon>
    </lineage>
</organism>
<dbReference type="Gene3D" id="1.20.140.160">
    <property type="match status" value="1"/>
</dbReference>
<proteinExistence type="predicted"/>
<dbReference type="RefSeq" id="WP_132242849.1">
    <property type="nucleotide sequence ID" value="NZ_SLWV01000003.1"/>
</dbReference>
<dbReference type="EMBL" id="SLWV01000003">
    <property type="protein sequence ID" value="TCO79118.1"/>
    <property type="molecule type" value="Genomic_DNA"/>
</dbReference>
<dbReference type="SUPFAM" id="SSF88659">
    <property type="entry name" value="Sigma3 and sigma4 domains of RNA polymerase sigma factors"/>
    <property type="match status" value="1"/>
</dbReference>
<comment type="caution">
    <text evidence="1">The sequence shown here is derived from an EMBL/GenBank/DDBJ whole genome shotgun (WGS) entry which is preliminary data.</text>
</comment>
<dbReference type="Proteomes" id="UP000294919">
    <property type="component" value="Unassembled WGS sequence"/>
</dbReference>
<accession>A0A4R2L8S7</accession>
<evidence type="ECO:0000313" key="2">
    <source>
        <dbReference type="Proteomes" id="UP000294919"/>
    </source>
</evidence>
<dbReference type="InterPro" id="IPR013324">
    <property type="entry name" value="RNA_pol_sigma_r3/r4-like"/>
</dbReference>
<evidence type="ECO:0000313" key="1">
    <source>
        <dbReference type="EMBL" id="TCO79118.1"/>
    </source>
</evidence>
<reference evidence="1 2" key="1">
    <citation type="submission" date="2019-03" db="EMBL/GenBank/DDBJ databases">
        <title>Genomic Encyclopedia of Type Strains, Phase IV (KMG-IV): sequencing the most valuable type-strain genomes for metagenomic binning, comparative biology and taxonomic classification.</title>
        <authorList>
            <person name="Goeker M."/>
        </authorList>
    </citation>
    <scope>NUCLEOTIDE SEQUENCE [LARGE SCALE GENOMIC DNA]</scope>
    <source>
        <strain evidence="1 2">DSM 102940</strain>
    </source>
</reference>